<dbReference type="RefSeq" id="WP_141345865.1">
    <property type="nucleotide sequence ID" value="NZ_BJLF01000010.1"/>
</dbReference>
<dbReference type="Gene3D" id="3.40.190.10">
    <property type="entry name" value="Periplasmic binding protein-like II"/>
    <property type="match status" value="2"/>
</dbReference>
<comment type="caution">
    <text evidence="6">The sequence shown here is derived from an EMBL/GenBank/DDBJ whole genome shotgun (WGS) entry which is preliminary data.</text>
</comment>
<proteinExistence type="inferred from homology"/>
<dbReference type="Pfam" id="PF03466">
    <property type="entry name" value="LysR_substrate"/>
    <property type="match status" value="1"/>
</dbReference>
<evidence type="ECO:0000256" key="2">
    <source>
        <dbReference type="ARBA" id="ARBA00023015"/>
    </source>
</evidence>
<evidence type="ECO:0000256" key="3">
    <source>
        <dbReference type="ARBA" id="ARBA00023125"/>
    </source>
</evidence>
<keyword evidence="4" id="KW-0804">Transcription</keyword>
<evidence type="ECO:0000256" key="4">
    <source>
        <dbReference type="ARBA" id="ARBA00023163"/>
    </source>
</evidence>
<dbReference type="EMBL" id="BJLF01000010">
    <property type="protein sequence ID" value="GEA51480.1"/>
    <property type="molecule type" value="Genomic_DNA"/>
</dbReference>
<dbReference type="GO" id="GO:0003677">
    <property type="term" value="F:DNA binding"/>
    <property type="evidence" value="ECO:0007669"/>
    <property type="project" value="UniProtKB-KW"/>
</dbReference>
<dbReference type="PRINTS" id="PR00039">
    <property type="entry name" value="HTHLYSR"/>
</dbReference>
<dbReference type="Pfam" id="PF00126">
    <property type="entry name" value="HTH_1"/>
    <property type="match status" value="1"/>
</dbReference>
<dbReference type="OrthoDB" id="6621790at2"/>
<comment type="similarity">
    <text evidence="1">Belongs to the LysR transcriptional regulatory family.</text>
</comment>
<dbReference type="Gene3D" id="1.10.10.10">
    <property type="entry name" value="Winged helix-like DNA-binding domain superfamily/Winged helix DNA-binding domain"/>
    <property type="match status" value="1"/>
</dbReference>
<evidence type="ECO:0000313" key="7">
    <source>
        <dbReference type="Proteomes" id="UP000318717"/>
    </source>
</evidence>
<keyword evidence="7" id="KW-1185">Reference proteome</keyword>
<evidence type="ECO:0000313" key="6">
    <source>
        <dbReference type="EMBL" id="GEA51480.1"/>
    </source>
</evidence>
<keyword evidence="3" id="KW-0238">DNA-binding</keyword>
<dbReference type="PANTHER" id="PTHR30118:SF6">
    <property type="entry name" value="HTH-TYPE TRANSCRIPTIONAL REGULATOR LEUO"/>
    <property type="match status" value="1"/>
</dbReference>
<dbReference type="PANTHER" id="PTHR30118">
    <property type="entry name" value="HTH-TYPE TRANSCRIPTIONAL REGULATOR LEUO-RELATED"/>
    <property type="match status" value="1"/>
</dbReference>
<dbReference type="PROSITE" id="PS50931">
    <property type="entry name" value="HTH_LYSR"/>
    <property type="match status" value="1"/>
</dbReference>
<feature type="domain" description="HTH lysR-type" evidence="5">
    <location>
        <begin position="1"/>
        <end position="58"/>
    </location>
</feature>
<dbReference type="Proteomes" id="UP000318717">
    <property type="component" value="Unassembled WGS sequence"/>
</dbReference>
<dbReference type="InterPro" id="IPR005119">
    <property type="entry name" value="LysR_subst-bd"/>
</dbReference>
<dbReference type="InterPro" id="IPR000847">
    <property type="entry name" value="LysR_HTH_N"/>
</dbReference>
<dbReference type="SUPFAM" id="SSF46785">
    <property type="entry name" value="Winged helix' DNA-binding domain"/>
    <property type="match status" value="1"/>
</dbReference>
<gene>
    <name evidence="6" type="ORF">VIN01S_22840</name>
</gene>
<sequence>MDLKLIHVFLTVHKYQSFTGAAEALGVSQSAVSQAIKRLEVSLQKKLFIKSGRTMICTRTADQLAIECGRGMDIIQNAISTTHHFIVYCPEDLIQITREMPHTTFKLPPTLQETLLSDLRLQKVDLAIDFISDCDNSFISERVCTEQFKVICRHDHPRLSGNTITKEEFSSESHIGYKRKFKGMSIFQSQIDRNEMTDLERNVVMEVSSSHSICMIAAQTDYVGVVRESVTKRWADKLGLSVMDFPKGSEVEFPLNLIYHNRFKNHSDHAEMREAVKAQLIEICS</sequence>
<dbReference type="AlphaFoldDB" id="A0A4Y3HXP1"/>
<protein>
    <submittedName>
        <fullName evidence="6">LysR family transcriptional regulator</fullName>
    </submittedName>
</protein>
<dbReference type="SUPFAM" id="SSF53850">
    <property type="entry name" value="Periplasmic binding protein-like II"/>
    <property type="match status" value="1"/>
</dbReference>
<dbReference type="InterPro" id="IPR036388">
    <property type="entry name" value="WH-like_DNA-bd_sf"/>
</dbReference>
<name>A0A4Y3HXP1_9VIBR</name>
<organism evidence="6 7">
    <name type="scientific">Vibrio inusitatus NBRC 102082</name>
    <dbReference type="NCBI Taxonomy" id="1219070"/>
    <lineage>
        <taxon>Bacteria</taxon>
        <taxon>Pseudomonadati</taxon>
        <taxon>Pseudomonadota</taxon>
        <taxon>Gammaproteobacteria</taxon>
        <taxon>Vibrionales</taxon>
        <taxon>Vibrionaceae</taxon>
        <taxon>Vibrio</taxon>
    </lineage>
</organism>
<evidence type="ECO:0000256" key="1">
    <source>
        <dbReference type="ARBA" id="ARBA00009437"/>
    </source>
</evidence>
<evidence type="ECO:0000259" key="5">
    <source>
        <dbReference type="PROSITE" id="PS50931"/>
    </source>
</evidence>
<dbReference type="InterPro" id="IPR036390">
    <property type="entry name" value="WH_DNA-bd_sf"/>
</dbReference>
<reference evidence="6 7" key="1">
    <citation type="submission" date="2019-06" db="EMBL/GenBank/DDBJ databases">
        <title>Whole genome shotgun sequence of Vibrio inusitatus NBRC 102082.</title>
        <authorList>
            <person name="Hosoyama A."/>
            <person name="Uohara A."/>
            <person name="Ohji S."/>
            <person name="Ichikawa N."/>
        </authorList>
    </citation>
    <scope>NUCLEOTIDE SEQUENCE [LARGE SCALE GENOMIC DNA]</scope>
    <source>
        <strain evidence="6 7">NBRC 102082</strain>
    </source>
</reference>
<dbReference type="InterPro" id="IPR050389">
    <property type="entry name" value="LysR-type_TF"/>
</dbReference>
<keyword evidence="2" id="KW-0805">Transcription regulation</keyword>
<dbReference type="GO" id="GO:0003700">
    <property type="term" value="F:DNA-binding transcription factor activity"/>
    <property type="evidence" value="ECO:0007669"/>
    <property type="project" value="InterPro"/>
</dbReference>
<accession>A0A4Y3HXP1</accession>